<reference evidence="1" key="1">
    <citation type="submission" date="2014-11" db="EMBL/GenBank/DDBJ databases">
        <authorList>
            <person name="Otto D Thomas"/>
            <person name="Naeem Raeece"/>
        </authorList>
    </citation>
    <scope>NUCLEOTIDE SEQUENCE</scope>
</reference>
<organism evidence="1">
    <name type="scientific">Chromera velia CCMP2878</name>
    <dbReference type="NCBI Taxonomy" id="1169474"/>
    <lineage>
        <taxon>Eukaryota</taxon>
        <taxon>Sar</taxon>
        <taxon>Alveolata</taxon>
        <taxon>Colpodellida</taxon>
        <taxon>Chromeraceae</taxon>
        <taxon>Chromera</taxon>
    </lineage>
</organism>
<accession>A0A0G4FVW7</accession>
<dbReference type="PhylomeDB" id="A0A0G4FVW7"/>
<protein>
    <submittedName>
        <fullName evidence="1">Uncharacterized protein</fullName>
    </submittedName>
</protein>
<evidence type="ECO:0000313" key="1">
    <source>
        <dbReference type="EMBL" id="CEM19003.1"/>
    </source>
</evidence>
<dbReference type="AlphaFoldDB" id="A0A0G4FVW7"/>
<name>A0A0G4FVW7_9ALVE</name>
<dbReference type="VEuPathDB" id="CryptoDB:Cvel_498"/>
<dbReference type="EMBL" id="CDMZ01000662">
    <property type="protein sequence ID" value="CEM19003.1"/>
    <property type="molecule type" value="Genomic_DNA"/>
</dbReference>
<gene>
    <name evidence="1" type="ORF">Cvel_498</name>
</gene>
<proteinExistence type="predicted"/>
<sequence length="188" mass="20795">MTFQNELRGIICASGVLSLKRFWKLSSLSADLLRLRDSQAVVGLGGVLLTQDPFSEREEMGKFLLRSVDCDNEKEVRQLLSLDGVSGRFPCLLARAMQKGSEKCLRFLAEQTGRPGFALPQSAVTAQSVLGLSAHAMSALLDGGTPHPNMWIVSERRDSKHEWRPLLNVLIDAKKFDCAKILVERGAR</sequence>